<feature type="domain" description="Arginosuccinate synthase-like N-terminal" evidence="11">
    <location>
        <begin position="4"/>
        <end position="164"/>
    </location>
</feature>
<dbReference type="PANTHER" id="PTHR11587:SF2">
    <property type="entry name" value="ARGININOSUCCINATE SYNTHASE"/>
    <property type="match status" value="1"/>
</dbReference>
<feature type="domain" description="Arginosuccinate synthase C-terminal" evidence="12">
    <location>
        <begin position="173"/>
        <end position="390"/>
    </location>
</feature>
<accession>A0A2N3G856</accession>
<dbReference type="GO" id="GO:0005737">
    <property type="term" value="C:cytoplasm"/>
    <property type="evidence" value="ECO:0007669"/>
    <property type="project" value="UniProtKB-SubCell"/>
</dbReference>
<dbReference type="InterPro" id="IPR024074">
    <property type="entry name" value="AS_cat/multimer_dom_body"/>
</dbReference>
<dbReference type="PANTHER" id="PTHR11587">
    <property type="entry name" value="ARGININOSUCCINATE SYNTHASE"/>
    <property type="match status" value="1"/>
</dbReference>
<dbReference type="HAMAP" id="MF_00005">
    <property type="entry name" value="Arg_succ_synth_type1"/>
    <property type="match status" value="1"/>
</dbReference>
<evidence type="ECO:0000256" key="7">
    <source>
        <dbReference type="ARBA" id="ARBA00022605"/>
    </source>
</evidence>
<feature type="binding site" evidence="10">
    <location>
        <begin position="8"/>
        <end position="16"/>
    </location>
    <ligand>
        <name>ATP</name>
        <dbReference type="ChEBI" id="CHEBI:30616"/>
    </ligand>
</feature>
<proteinExistence type="inferred from homology"/>
<dbReference type="Gene3D" id="3.40.50.620">
    <property type="entry name" value="HUPs"/>
    <property type="match status" value="1"/>
</dbReference>
<evidence type="ECO:0000256" key="4">
    <source>
        <dbReference type="ARBA" id="ARBA00022490"/>
    </source>
</evidence>
<evidence type="ECO:0000256" key="9">
    <source>
        <dbReference type="ARBA" id="ARBA00022840"/>
    </source>
</evidence>
<comment type="catalytic activity">
    <reaction evidence="10">
        <text>L-citrulline + L-aspartate + ATP = 2-(N(omega)-L-arginino)succinate + AMP + diphosphate + H(+)</text>
        <dbReference type="Rhea" id="RHEA:10932"/>
        <dbReference type="ChEBI" id="CHEBI:15378"/>
        <dbReference type="ChEBI" id="CHEBI:29991"/>
        <dbReference type="ChEBI" id="CHEBI:30616"/>
        <dbReference type="ChEBI" id="CHEBI:33019"/>
        <dbReference type="ChEBI" id="CHEBI:57472"/>
        <dbReference type="ChEBI" id="CHEBI:57743"/>
        <dbReference type="ChEBI" id="CHEBI:456215"/>
        <dbReference type="EC" id="6.3.4.5"/>
    </reaction>
</comment>
<protein>
    <recommendedName>
        <fullName evidence="3 10">Argininosuccinate synthase</fullName>
        <ecNumber evidence="3 10">6.3.4.5</ecNumber>
    </recommendedName>
    <alternativeName>
        <fullName evidence="10">Citrulline--aspartate ligase</fullName>
    </alternativeName>
</protein>
<dbReference type="CDD" id="cd01999">
    <property type="entry name" value="ASS"/>
    <property type="match status" value="1"/>
</dbReference>
<evidence type="ECO:0000256" key="10">
    <source>
        <dbReference type="HAMAP-Rule" id="MF_00005"/>
    </source>
</evidence>
<dbReference type="PROSITE" id="PS00565">
    <property type="entry name" value="ARGININOSUCCIN_SYN_2"/>
    <property type="match status" value="1"/>
</dbReference>
<feature type="binding site" evidence="10">
    <location>
        <position position="126"/>
    </location>
    <ligand>
        <name>L-citrulline</name>
        <dbReference type="ChEBI" id="CHEBI:57743"/>
    </ligand>
</feature>
<dbReference type="FunFam" id="3.90.1260.10:FF:000007">
    <property type="entry name" value="Argininosuccinate synthase"/>
    <property type="match status" value="1"/>
</dbReference>
<evidence type="ECO:0000256" key="2">
    <source>
        <dbReference type="ARBA" id="ARBA00011881"/>
    </source>
</evidence>
<dbReference type="NCBIfam" id="NF001770">
    <property type="entry name" value="PRK00509.1"/>
    <property type="match status" value="1"/>
</dbReference>
<keyword evidence="6 10" id="KW-0436">Ligase</keyword>
<feature type="binding site" evidence="10">
    <location>
        <position position="122"/>
    </location>
    <ligand>
        <name>L-citrulline</name>
        <dbReference type="ChEBI" id="CHEBI:57743"/>
    </ligand>
</feature>
<gene>
    <name evidence="10" type="primary">argG</name>
    <name evidence="13" type="ORF">CVT63_00520</name>
</gene>
<dbReference type="PROSITE" id="PS00564">
    <property type="entry name" value="ARGININOSUCCIN_SYN_1"/>
    <property type="match status" value="1"/>
</dbReference>
<dbReference type="SUPFAM" id="SSF52402">
    <property type="entry name" value="Adenine nucleotide alpha hydrolases-like"/>
    <property type="match status" value="1"/>
</dbReference>
<comment type="similarity">
    <text evidence="10">Belongs to the argininosuccinate synthase family. Type 1 subfamily.</text>
</comment>
<feature type="binding site" evidence="10">
    <location>
        <position position="123"/>
    </location>
    <ligand>
        <name>L-aspartate</name>
        <dbReference type="ChEBI" id="CHEBI:29991"/>
    </ligand>
</feature>
<keyword evidence="8 10" id="KW-0547">Nucleotide-binding</keyword>
<comment type="caution">
    <text evidence="13">The sequence shown here is derived from an EMBL/GenBank/DDBJ whole genome shotgun (WGS) entry which is preliminary data.</text>
</comment>
<dbReference type="Gene3D" id="1.20.5.470">
    <property type="entry name" value="Single helix bin"/>
    <property type="match status" value="1"/>
</dbReference>
<feature type="binding site" evidence="10">
    <location>
        <position position="35"/>
    </location>
    <ligand>
        <name>ATP</name>
        <dbReference type="ChEBI" id="CHEBI:30616"/>
    </ligand>
</feature>
<evidence type="ECO:0000256" key="1">
    <source>
        <dbReference type="ARBA" id="ARBA00004967"/>
    </source>
</evidence>
<evidence type="ECO:0000259" key="12">
    <source>
        <dbReference type="Pfam" id="PF20979"/>
    </source>
</evidence>
<dbReference type="InterPro" id="IPR001518">
    <property type="entry name" value="Arginosuc_synth"/>
</dbReference>
<dbReference type="InterPro" id="IPR023434">
    <property type="entry name" value="Arginosuc_synth_type_1_subfam"/>
</dbReference>
<dbReference type="EC" id="6.3.4.5" evidence="3 10"/>
<evidence type="ECO:0000256" key="8">
    <source>
        <dbReference type="ARBA" id="ARBA00022741"/>
    </source>
</evidence>
<dbReference type="SUPFAM" id="SSF69864">
    <property type="entry name" value="Argininosuccinate synthetase, C-terminal domain"/>
    <property type="match status" value="1"/>
</dbReference>
<keyword evidence="9 10" id="KW-0067">ATP-binding</keyword>
<dbReference type="EMBL" id="PHEX01000003">
    <property type="protein sequence ID" value="PKQ28895.1"/>
    <property type="molecule type" value="Genomic_DNA"/>
</dbReference>
<dbReference type="Pfam" id="PF20979">
    <property type="entry name" value="Arginosuc_syn_C"/>
    <property type="match status" value="1"/>
</dbReference>
<keyword evidence="5 10" id="KW-0055">Arginine biosynthesis</keyword>
<evidence type="ECO:0000256" key="5">
    <source>
        <dbReference type="ARBA" id="ARBA00022571"/>
    </source>
</evidence>
<dbReference type="InterPro" id="IPR014729">
    <property type="entry name" value="Rossmann-like_a/b/a_fold"/>
</dbReference>
<name>A0A2N3G856_9ACTN</name>
<dbReference type="Pfam" id="PF00764">
    <property type="entry name" value="Arginosuc_synth"/>
    <property type="match status" value="1"/>
</dbReference>
<dbReference type="InterPro" id="IPR048268">
    <property type="entry name" value="Arginosuc_syn_C"/>
</dbReference>
<comment type="pathway">
    <text evidence="1 10">Amino-acid biosynthesis; L-arginine biosynthesis; L-arginine from L-ornithine and carbamoyl phosphate: step 2/3.</text>
</comment>
<evidence type="ECO:0000313" key="14">
    <source>
        <dbReference type="Proteomes" id="UP000233654"/>
    </source>
</evidence>
<evidence type="ECO:0000259" key="11">
    <source>
        <dbReference type="Pfam" id="PF00764"/>
    </source>
</evidence>
<evidence type="ECO:0000256" key="3">
    <source>
        <dbReference type="ARBA" id="ARBA00012286"/>
    </source>
</evidence>
<dbReference type="FunFam" id="3.40.50.620:FF:000038">
    <property type="entry name" value="Argininosuccinate synthase"/>
    <property type="match status" value="1"/>
</dbReference>
<feature type="binding site" evidence="10">
    <location>
        <position position="86"/>
    </location>
    <ligand>
        <name>L-citrulline</name>
        <dbReference type="ChEBI" id="CHEBI:57743"/>
    </ligand>
</feature>
<dbReference type="GO" id="GO:0005524">
    <property type="term" value="F:ATP binding"/>
    <property type="evidence" value="ECO:0007669"/>
    <property type="project" value="UniProtKB-UniRule"/>
</dbReference>
<feature type="binding site" evidence="10">
    <location>
        <position position="122"/>
    </location>
    <ligand>
        <name>L-aspartate</name>
        <dbReference type="ChEBI" id="CHEBI:29991"/>
    </ligand>
</feature>
<evidence type="ECO:0000313" key="13">
    <source>
        <dbReference type="EMBL" id="PKQ28895.1"/>
    </source>
</evidence>
<comment type="subunit">
    <text evidence="2 10">Homotetramer.</text>
</comment>
<feature type="binding site" evidence="10">
    <location>
        <position position="183"/>
    </location>
    <ligand>
        <name>L-citrulline</name>
        <dbReference type="ChEBI" id="CHEBI:57743"/>
    </ligand>
</feature>
<feature type="binding site" evidence="10">
    <location>
        <position position="259"/>
    </location>
    <ligand>
        <name>L-citrulline</name>
        <dbReference type="ChEBI" id="CHEBI:57743"/>
    </ligand>
</feature>
<sequence length="404" mass="44559">MKPRVVLAYSGGLDTSVLVRWLSEERGYDVIAVCADLGQPGDMEKIRQKALDTGAVVSEMIDARETFAREFVAPALMANALYGGAYPLATALARPLIARLQVEAAHRHGATAVAHGCTGKGNDQVRFEVATSALDPTLEIIAPIREWKMTREEEIEYAKERGIPVPVTVESPYSVDENLWGRSCECGVLEDPWVEPPEDAYEWTTTPAQAPDAPEYVEIEFARGLPVALDGESMGLVELIVNLNALGGRHGVGRIDVIEDRLVGIKSREIYEAPAAVMLIAAHHDLEQLTLTREALFSKRPLEQRVAEMAYEGLWFSPLNSAIEAFNATLQERVSGTVRMRLFKGRADVVGRKSPNSLYDIGLATYDVADVFDHKAAKGFIDLWGLPLKTWAKSESVRKERKSR</sequence>
<dbReference type="GO" id="GO:0000050">
    <property type="term" value="P:urea cycle"/>
    <property type="evidence" value="ECO:0007669"/>
    <property type="project" value="TreeGrafter"/>
</dbReference>
<dbReference type="Proteomes" id="UP000233654">
    <property type="component" value="Unassembled WGS sequence"/>
</dbReference>
<feature type="binding site" evidence="10">
    <location>
        <position position="118"/>
    </location>
    <ligand>
        <name>L-aspartate</name>
        <dbReference type="ChEBI" id="CHEBI:29991"/>
    </ligand>
</feature>
<dbReference type="GO" id="GO:0004055">
    <property type="term" value="F:argininosuccinate synthase activity"/>
    <property type="evidence" value="ECO:0007669"/>
    <property type="project" value="UniProtKB-UniRule"/>
</dbReference>
<evidence type="ECO:0000256" key="6">
    <source>
        <dbReference type="ARBA" id="ARBA00022598"/>
    </source>
</evidence>
<organism evidence="13 14">
    <name type="scientific">Candidatus Anoxymicrobium japonicum</name>
    <dbReference type="NCBI Taxonomy" id="2013648"/>
    <lineage>
        <taxon>Bacteria</taxon>
        <taxon>Bacillati</taxon>
        <taxon>Actinomycetota</taxon>
        <taxon>Candidatus Geothermincolia</taxon>
        <taxon>Candidatus Geothermincolales</taxon>
        <taxon>Candidatus Anoxymicrobiaceae</taxon>
        <taxon>Candidatus Anoxymicrobium</taxon>
    </lineage>
</organism>
<feature type="binding site" evidence="10">
    <location>
        <position position="116"/>
    </location>
    <ligand>
        <name>ATP</name>
        <dbReference type="ChEBI" id="CHEBI:30616"/>
    </ligand>
</feature>
<dbReference type="GO" id="GO:0006526">
    <property type="term" value="P:L-arginine biosynthetic process"/>
    <property type="evidence" value="ECO:0007669"/>
    <property type="project" value="UniProtKB-UniRule"/>
</dbReference>
<dbReference type="GO" id="GO:0000053">
    <property type="term" value="P:argininosuccinate metabolic process"/>
    <property type="evidence" value="ECO:0007669"/>
    <property type="project" value="TreeGrafter"/>
</dbReference>
<keyword evidence="4 10" id="KW-0963">Cytoplasm</keyword>
<dbReference type="InterPro" id="IPR018223">
    <property type="entry name" value="Arginosuc_synth_CS"/>
</dbReference>
<feature type="binding site" evidence="10">
    <location>
        <position position="174"/>
    </location>
    <ligand>
        <name>L-citrulline</name>
        <dbReference type="ChEBI" id="CHEBI:57743"/>
    </ligand>
</feature>
<comment type="subcellular location">
    <subcellularLocation>
        <location evidence="10">Cytoplasm</location>
    </subcellularLocation>
</comment>
<dbReference type="UniPathway" id="UPA00068">
    <property type="reaction ID" value="UER00113"/>
</dbReference>
<reference evidence="13 14" key="1">
    <citation type="journal article" date="2017" name="ISME J.">
        <title>Potential for microbial H2 and metal transformations associated with novel bacteria and archaea in deep terrestrial subsurface sediments.</title>
        <authorList>
            <person name="Hernsdorf A.W."/>
            <person name="Amano Y."/>
            <person name="Miyakawa K."/>
            <person name="Ise K."/>
            <person name="Suzuki Y."/>
            <person name="Anantharaman K."/>
            <person name="Probst A."/>
            <person name="Burstein D."/>
            <person name="Thomas B.C."/>
            <person name="Banfield J.F."/>
        </authorList>
    </citation>
    <scope>NUCLEOTIDE SEQUENCE [LARGE SCALE GENOMIC DNA]</scope>
    <source>
        <strain evidence="13">HGW-Actinobacteria-3</strain>
    </source>
</reference>
<dbReference type="NCBIfam" id="TIGR00032">
    <property type="entry name" value="argG"/>
    <property type="match status" value="1"/>
</dbReference>
<dbReference type="InterPro" id="IPR048267">
    <property type="entry name" value="Arginosuc_syn_N"/>
</dbReference>
<dbReference type="Gene3D" id="3.90.1260.10">
    <property type="entry name" value="Argininosuccinate synthetase, chain A, domain 2"/>
    <property type="match status" value="1"/>
</dbReference>
<comment type="caution">
    <text evidence="10">Lacks conserved residue(s) required for the propagation of feature annotation.</text>
</comment>
<feature type="binding site" evidence="10">
    <location>
        <position position="271"/>
    </location>
    <ligand>
        <name>L-citrulline</name>
        <dbReference type="ChEBI" id="CHEBI:57743"/>
    </ligand>
</feature>
<dbReference type="AlphaFoldDB" id="A0A2N3G856"/>
<keyword evidence="7 10" id="KW-0028">Amino-acid biosynthesis</keyword>